<dbReference type="Gene3D" id="3.30.420.10">
    <property type="entry name" value="Ribonuclease H-like superfamily/Ribonuclease H"/>
    <property type="match status" value="1"/>
</dbReference>
<dbReference type="PANTHER" id="PTHR10948">
    <property type="entry name" value="TRANSPOSASE"/>
    <property type="match status" value="1"/>
</dbReference>
<dbReference type="InterPro" id="IPR009057">
    <property type="entry name" value="Homeodomain-like_sf"/>
</dbReference>
<dbReference type="EMBL" id="UGGP01000001">
    <property type="protein sequence ID" value="STO09590.1"/>
    <property type="molecule type" value="Genomic_DNA"/>
</dbReference>
<dbReference type="InterPro" id="IPR025246">
    <property type="entry name" value="IS30-like_HTH"/>
</dbReference>
<keyword evidence="4" id="KW-0238">DNA-binding</keyword>
<evidence type="ECO:0000256" key="1">
    <source>
        <dbReference type="ARBA" id="ARBA00002190"/>
    </source>
</evidence>
<evidence type="ECO:0000313" key="8">
    <source>
        <dbReference type="Proteomes" id="UP000254060"/>
    </source>
</evidence>
<dbReference type="InterPro" id="IPR001584">
    <property type="entry name" value="Integrase_cat-core"/>
</dbReference>
<dbReference type="InterPro" id="IPR012337">
    <property type="entry name" value="RNaseH-like_sf"/>
</dbReference>
<dbReference type="GO" id="GO:0015074">
    <property type="term" value="P:DNA integration"/>
    <property type="evidence" value="ECO:0007669"/>
    <property type="project" value="InterPro"/>
</dbReference>
<proteinExistence type="inferred from homology"/>
<dbReference type="Proteomes" id="UP000254060">
    <property type="component" value="Unassembled WGS sequence"/>
</dbReference>
<keyword evidence="5" id="KW-0233">DNA recombination</keyword>
<sequence>MSYTHLTTAERVKIETYLELGMSIRSIARRLGRQPSTVSREIRRNPGYKSERAQERYVRAKANCGAKTKLDETMRRTIIRKLRATWSPEQIVGRLFDGRIAFSTIYRWIYSGLIDVPTTALSQKGKRRKPVETRGRFNVGLSISKRPSEVRGRQTFGHWELDTVVSGRGKSKACVATFVERKSRFYLALPIADRSAASMEGAIHTVHAAFPEGTFRTATTDRGKEFSCHERVRASLGVPLYFADPYSSWQRGSNENANGLLREFFPKGSDFATVGQGEIVDALAKINGRPRKCLGWKTAHEAFAEEVLRLI</sequence>
<dbReference type="InterPro" id="IPR001598">
    <property type="entry name" value="Transposase_IS30_CS"/>
</dbReference>
<dbReference type="GO" id="GO:0006313">
    <property type="term" value="P:DNA transposition"/>
    <property type="evidence" value="ECO:0007669"/>
    <property type="project" value="InterPro"/>
</dbReference>
<organism evidence="7 8">
    <name type="scientific">Exiguobacterium aurantiacum</name>
    <dbReference type="NCBI Taxonomy" id="33987"/>
    <lineage>
        <taxon>Bacteria</taxon>
        <taxon>Bacillati</taxon>
        <taxon>Bacillota</taxon>
        <taxon>Bacilli</taxon>
        <taxon>Bacillales</taxon>
        <taxon>Bacillales Family XII. Incertae Sedis</taxon>
        <taxon>Exiguobacterium</taxon>
    </lineage>
</organism>
<evidence type="ECO:0000256" key="2">
    <source>
        <dbReference type="ARBA" id="ARBA00006363"/>
    </source>
</evidence>
<dbReference type="PROSITE" id="PS01043">
    <property type="entry name" value="TRANSPOSASE_IS30"/>
    <property type="match status" value="1"/>
</dbReference>
<dbReference type="PANTHER" id="PTHR10948:SF23">
    <property type="entry name" value="TRANSPOSASE INSI FOR INSERTION SEQUENCE ELEMENT IS30A-RELATED"/>
    <property type="match status" value="1"/>
</dbReference>
<dbReference type="AlphaFoldDB" id="A0A377FXN7"/>
<dbReference type="InterPro" id="IPR036397">
    <property type="entry name" value="RNaseH_sf"/>
</dbReference>
<name>A0A377FXN7_9BACL</name>
<evidence type="ECO:0000259" key="6">
    <source>
        <dbReference type="PROSITE" id="PS50994"/>
    </source>
</evidence>
<comment type="similarity">
    <text evidence="2">Belongs to the transposase IS30 family.</text>
</comment>
<dbReference type="InterPro" id="IPR051917">
    <property type="entry name" value="Transposase-Integrase"/>
</dbReference>
<evidence type="ECO:0000256" key="4">
    <source>
        <dbReference type="ARBA" id="ARBA00023125"/>
    </source>
</evidence>
<feature type="domain" description="Integrase catalytic" evidence="6">
    <location>
        <begin position="143"/>
        <end position="307"/>
    </location>
</feature>
<comment type="function">
    <text evidence="1">Required for the transposition of the insertion element.</text>
</comment>
<dbReference type="Pfam" id="PF00665">
    <property type="entry name" value="rve"/>
    <property type="match status" value="1"/>
</dbReference>
<accession>A0A377FXN7</accession>
<dbReference type="NCBIfam" id="NF033563">
    <property type="entry name" value="transpos_IS30"/>
    <property type="match status" value="1"/>
</dbReference>
<reference evidence="7 8" key="1">
    <citation type="submission" date="2018-06" db="EMBL/GenBank/DDBJ databases">
        <authorList>
            <consortium name="Pathogen Informatics"/>
            <person name="Doyle S."/>
        </authorList>
    </citation>
    <scope>NUCLEOTIDE SEQUENCE [LARGE SCALE GENOMIC DNA]</scope>
    <source>
        <strain evidence="7 8">NCTC13163</strain>
    </source>
</reference>
<dbReference type="SUPFAM" id="SSF46689">
    <property type="entry name" value="Homeodomain-like"/>
    <property type="match status" value="1"/>
</dbReference>
<dbReference type="GO" id="GO:0005829">
    <property type="term" value="C:cytosol"/>
    <property type="evidence" value="ECO:0007669"/>
    <property type="project" value="TreeGrafter"/>
</dbReference>
<dbReference type="SUPFAM" id="SSF53098">
    <property type="entry name" value="Ribonuclease H-like"/>
    <property type="match status" value="1"/>
</dbReference>
<dbReference type="InterPro" id="IPR053392">
    <property type="entry name" value="Transposase_IS30-like"/>
</dbReference>
<evidence type="ECO:0000313" key="7">
    <source>
        <dbReference type="EMBL" id="STO09590.1"/>
    </source>
</evidence>
<gene>
    <name evidence="7" type="ORF">NCTC13163_03028</name>
</gene>
<dbReference type="GO" id="GO:0003677">
    <property type="term" value="F:DNA binding"/>
    <property type="evidence" value="ECO:0007669"/>
    <property type="project" value="UniProtKB-KW"/>
</dbReference>
<dbReference type="GO" id="GO:0004803">
    <property type="term" value="F:transposase activity"/>
    <property type="evidence" value="ECO:0007669"/>
    <property type="project" value="InterPro"/>
</dbReference>
<dbReference type="OrthoDB" id="9776104at2"/>
<dbReference type="RefSeq" id="WP_029333957.1">
    <property type="nucleotide sequence ID" value="NZ_UGGP01000001.1"/>
</dbReference>
<dbReference type="Pfam" id="PF13936">
    <property type="entry name" value="HTH_38"/>
    <property type="match status" value="1"/>
</dbReference>
<dbReference type="Gene3D" id="1.10.10.60">
    <property type="entry name" value="Homeodomain-like"/>
    <property type="match status" value="1"/>
</dbReference>
<evidence type="ECO:0000256" key="5">
    <source>
        <dbReference type="ARBA" id="ARBA00023172"/>
    </source>
</evidence>
<evidence type="ECO:0000256" key="3">
    <source>
        <dbReference type="ARBA" id="ARBA00022578"/>
    </source>
</evidence>
<dbReference type="PROSITE" id="PS50994">
    <property type="entry name" value="INTEGRASE"/>
    <property type="match status" value="1"/>
</dbReference>
<keyword evidence="3" id="KW-0815">Transposition</keyword>
<protein>
    <submittedName>
        <fullName evidence="7">Transposase and inactivated derivatives, IS30 family</fullName>
    </submittedName>
</protein>